<evidence type="ECO:0000313" key="2">
    <source>
        <dbReference type="EMBL" id="SDD61567.1"/>
    </source>
</evidence>
<proteinExistence type="predicted"/>
<organism evidence="2 3">
    <name type="scientific">Algoriphagus faecimaris</name>
    <dbReference type="NCBI Taxonomy" id="686796"/>
    <lineage>
        <taxon>Bacteria</taxon>
        <taxon>Pseudomonadati</taxon>
        <taxon>Bacteroidota</taxon>
        <taxon>Cytophagia</taxon>
        <taxon>Cytophagales</taxon>
        <taxon>Cyclobacteriaceae</taxon>
        <taxon>Algoriphagus</taxon>
    </lineage>
</organism>
<dbReference type="RefSeq" id="WP_240507857.1">
    <property type="nucleotide sequence ID" value="NZ_FNAC01000041.1"/>
</dbReference>
<sequence length="161" mass="18787">MATGDFADIHILFLWIGSFVQTESGESARLERLVSERERLVNEWQASESKKSGIFGNRTKKDMTETNDWLKRILTKDTQIIEELKLSGRIETAVIGQEKEDYKTITLSLERDVQALKRALNDRDKTIQEMLSSRRTFEWTTVVFFLTTLGLGYWMYRSKKP</sequence>
<dbReference type="AlphaFoldDB" id="A0A1G6W8L1"/>
<keyword evidence="1" id="KW-0472">Membrane</keyword>
<feature type="transmembrane region" description="Helical" evidence="1">
    <location>
        <begin position="137"/>
        <end position="156"/>
    </location>
</feature>
<keyword evidence="3" id="KW-1185">Reference proteome</keyword>
<evidence type="ECO:0000313" key="3">
    <source>
        <dbReference type="Proteomes" id="UP000199060"/>
    </source>
</evidence>
<dbReference type="Proteomes" id="UP000199060">
    <property type="component" value="Unassembled WGS sequence"/>
</dbReference>
<protein>
    <recommendedName>
        <fullName evidence="4">Four helix bundle sensory module for signal transduction</fullName>
    </recommendedName>
</protein>
<reference evidence="3" key="1">
    <citation type="submission" date="2016-10" db="EMBL/GenBank/DDBJ databases">
        <authorList>
            <person name="Varghese N."/>
            <person name="Submissions S."/>
        </authorList>
    </citation>
    <scope>NUCLEOTIDE SEQUENCE [LARGE SCALE GENOMIC DNA]</scope>
    <source>
        <strain evidence="3">DSM 23095</strain>
    </source>
</reference>
<evidence type="ECO:0000256" key="1">
    <source>
        <dbReference type="SAM" id="Phobius"/>
    </source>
</evidence>
<name>A0A1G6W8L1_9BACT</name>
<dbReference type="EMBL" id="FNAC01000041">
    <property type="protein sequence ID" value="SDD61567.1"/>
    <property type="molecule type" value="Genomic_DNA"/>
</dbReference>
<evidence type="ECO:0008006" key="4">
    <source>
        <dbReference type="Google" id="ProtNLM"/>
    </source>
</evidence>
<keyword evidence="1" id="KW-1133">Transmembrane helix</keyword>
<accession>A0A1G6W8L1</accession>
<keyword evidence="1" id="KW-0812">Transmembrane</keyword>
<gene>
    <name evidence="2" type="ORF">SAMN04488104_104141</name>
</gene>